<feature type="region of interest" description="Disordered" evidence="1">
    <location>
        <begin position="384"/>
        <end position="481"/>
    </location>
</feature>
<dbReference type="InterPro" id="IPR012337">
    <property type="entry name" value="RNaseH-like_sf"/>
</dbReference>
<protein>
    <recommendedName>
        <fullName evidence="2">DUF659 domain-containing protein</fullName>
    </recommendedName>
</protein>
<dbReference type="Proteomes" id="UP000265515">
    <property type="component" value="Unassembled WGS sequence"/>
</dbReference>
<feature type="compositionally biased region" description="Acidic residues" evidence="1">
    <location>
        <begin position="458"/>
        <end position="481"/>
    </location>
</feature>
<evidence type="ECO:0000313" key="4">
    <source>
        <dbReference type="Proteomes" id="UP000265515"/>
    </source>
</evidence>
<organism evidence="3 4">
    <name type="scientific">Chara braunii</name>
    <name type="common">Braun's stonewort</name>
    <dbReference type="NCBI Taxonomy" id="69332"/>
    <lineage>
        <taxon>Eukaryota</taxon>
        <taxon>Viridiplantae</taxon>
        <taxon>Streptophyta</taxon>
        <taxon>Charophyceae</taxon>
        <taxon>Charales</taxon>
        <taxon>Characeae</taxon>
        <taxon>Chara</taxon>
    </lineage>
</organism>
<feature type="domain" description="DUF659" evidence="2">
    <location>
        <begin position="5"/>
        <end position="146"/>
    </location>
</feature>
<dbReference type="Pfam" id="PF04937">
    <property type="entry name" value="DUF659"/>
    <property type="match status" value="1"/>
</dbReference>
<gene>
    <name evidence="3" type="ORF">CBR_g30808</name>
</gene>
<dbReference type="Gramene" id="GBG62488">
    <property type="protein sequence ID" value="GBG62488"/>
    <property type="gene ID" value="CBR_g30808"/>
</dbReference>
<comment type="caution">
    <text evidence="3">The sequence shown here is derived from an EMBL/GenBank/DDBJ whole genome shotgun (WGS) entry which is preliminary data.</text>
</comment>
<keyword evidence="4" id="KW-1185">Reference proteome</keyword>
<dbReference type="PANTHER" id="PTHR32166">
    <property type="entry name" value="OSJNBA0013A04.12 PROTEIN"/>
    <property type="match status" value="1"/>
</dbReference>
<dbReference type="PANTHER" id="PTHR32166:SF123">
    <property type="entry name" value="BED-TYPE DOMAIN-CONTAINING PROTEIN"/>
    <property type="match status" value="1"/>
</dbReference>
<evidence type="ECO:0000256" key="1">
    <source>
        <dbReference type="SAM" id="MobiDB-lite"/>
    </source>
</evidence>
<feature type="compositionally biased region" description="Basic and acidic residues" evidence="1">
    <location>
        <begin position="389"/>
        <end position="425"/>
    </location>
</feature>
<evidence type="ECO:0000313" key="3">
    <source>
        <dbReference type="EMBL" id="GBG62488.1"/>
    </source>
</evidence>
<sequence length="481" mass="56383">MLEFIFMRIQKQVEPLTKCWDVTGCTFITDGSNDRRERPVMNFYAAGEQGAVLVATVHMDGKKKTGAALAKLWEKTMREIGLHRINAICTDNAEVNKRAAQILERRTDPTVSRIPWVPCVAHCCSLLLRDISKLDWVKGIVKRGHTIVNLKDMVEAMNVGKWKAMRWSSSKLQAKADLVYFTMRRDAWWTELRKVVEMMEPLYLLLRRMDKDGTAPSNLVEYDRLMERMLAEVVLTPEQRSSMLEKVRDHMKMMRQPVHALAFLFDPRRRDPKWLLDQDSTLVQNALRYLQRQIGGPWKSNAHVDILSDLREFHKRPTAYDPKRKDTKMWDEDAVTDADCISPSEWWATHGGDVEHCNSDGARTPTLTWCFAPVRSMRMKRRPIVGDADPERLQRRMREDERRAAIPTRREMEKQKKKVGEHEPEPVLEMGQQEEEEEEEMGQQDEEEEHEMAHQAQEEEEMEDEEEEACMERQEEEMEQD</sequence>
<accession>A0A388JXJ0</accession>
<reference evidence="3 4" key="1">
    <citation type="journal article" date="2018" name="Cell">
        <title>The Chara Genome: Secondary Complexity and Implications for Plant Terrestrialization.</title>
        <authorList>
            <person name="Nishiyama T."/>
            <person name="Sakayama H."/>
            <person name="Vries J.D."/>
            <person name="Buschmann H."/>
            <person name="Saint-Marcoux D."/>
            <person name="Ullrich K.K."/>
            <person name="Haas F.B."/>
            <person name="Vanderstraeten L."/>
            <person name="Becker D."/>
            <person name="Lang D."/>
            <person name="Vosolsobe S."/>
            <person name="Rombauts S."/>
            <person name="Wilhelmsson P.K.I."/>
            <person name="Janitza P."/>
            <person name="Kern R."/>
            <person name="Heyl A."/>
            <person name="Rumpler F."/>
            <person name="Villalobos L.I.A.C."/>
            <person name="Clay J.M."/>
            <person name="Skokan R."/>
            <person name="Toyoda A."/>
            <person name="Suzuki Y."/>
            <person name="Kagoshima H."/>
            <person name="Schijlen E."/>
            <person name="Tajeshwar N."/>
            <person name="Catarino B."/>
            <person name="Hetherington A.J."/>
            <person name="Saltykova A."/>
            <person name="Bonnot C."/>
            <person name="Breuninger H."/>
            <person name="Symeonidi A."/>
            <person name="Radhakrishnan G.V."/>
            <person name="Van Nieuwerburgh F."/>
            <person name="Deforce D."/>
            <person name="Chang C."/>
            <person name="Karol K.G."/>
            <person name="Hedrich R."/>
            <person name="Ulvskov P."/>
            <person name="Glockner G."/>
            <person name="Delwiche C.F."/>
            <person name="Petrasek J."/>
            <person name="Van de Peer Y."/>
            <person name="Friml J."/>
            <person name="Beilby M."/>
            <person name="Dolan L."/>
            <person name="Kohara Y."/>
            <person name="Sugano S."/>
            <person name="Fujiyama A."/>
            <person name="Delaux P.-M."/>
            <person name="Quint M."/>
            <person name="TheiBen G."/>
            <person name="Hagemann M."/>
            <person name="Harholt J."/>
            <person name="Dunand C."/>
            <person name="Zachgo S."/>
            <person name="Langdale J."/>
            <person name="Maumus F."/>
            <person name="Straeten D.V.D."/>
            <person name="Gould S.B."/>
            <person name="Rensing S.A."/>
        </authorList>
    </citation>
    <scope>NUCLEOTIDE SEQUENCE [LARGE SCALE GENOMIC DNA]</scope>
    <source>
        <strain evidence="3 4">S276</strain>
    </source>
</reference>
<dbReference type="EMBL" id="BFEA01000029">
    <property type="protein sequence ID" value="GBG62488.1"/>
    <property type="molecule type" value="Genomic_DNA"/>
</dbReference>
<dbReference type="AlphaFoldDB" id="A0A388JXJ0"/>
<dbReference type="SUPFAM" id="SSF53098">
    <property type="entry name" value="Ribonuclease H-like"/>
    <property type="match status" value="1"/>
</dbReference>
<dbReference type="InterPro" id="IPR007021">
    <property type="entry name" value="DUF659"/>
</dbReference>
<proteinExistence type="predicted"/>
<evidence type="ECO:0000259" key="2">
    <source>
        <dbReference type="Pfam" id="PF04937"/>
    </source>
</evidence>
<dbReference type="OrthoDB" id="4951847at2759"/>
<name>A0A388JXJ0_CHABU</name>
<feature type="compositionally biased region" description="Acidic residues" evidence="1">
    <location>
        <begin position="432"/>
        <end position="450"/>
    </location>
</feature>